<evidence type="ECO:0000313" key="2">
    <source>
        <dbReference type="EMBL" id="PTD94939.1"/>
    </source>
</evidence>
<dbReference type="AlphaFoldDB" id="A0A2T4IAZ1"/>
<proteinExistence type="predicted"/>
<organism evidence="2 3">
    <name type="scientific">Pseudothauera lacus</name>
    <dbReference type="NCBI Taxonomy" id="2136175"/>
    <lineage>
        <taxon>Bacteria</taxon>
        <taxon>Pseudomonadati</taxon>
        <taxon>Pseudomonadota</taxon>
        <taxon>Betaproteobacteria</taxon>
        <taxon>Rhodocyclales</taxon>
        <taxon>Zoogloeaceae</taxon>
        <taxon>Pseudothauera</taxon>
    </lineage>
</organism>
<comment type="caution">
    <text evidence="2">The sequence shown here is derived from an EMBL/GenBank/DDBJ whole genome shotgun (WGS) entry which is preliminary data.</text>
</comment>
<dbReference type="OrthoDB" id="9153247at2"/>
<keyword evidence="3" id="KW-1185">Reference proteome</keyword>
<dbReference type="InterPro" id="IPR014914">
    <property type="entry name" value="RES_dom"/>
</dbReference>
<evidence type="ECO:0000313" key="3">
    <source>
        <dbReference type="Proteomes" id="UP000241193"/>
    </source>
</evidence>
<sequence>MSNAKRGIPFQAVLALTEQLSGGSRFRLPWTQIRGLLDDLTEGHFWLGYPIKTDWGIFRGRIENSEHLFTNVRELSNRKPEDVKDYGRCHKPGVSIFYGANNLDTVLSELRPEIGDRLQVSVAKPKKEQEVVLTAVGEIEHVRRYGRALIGNEESRAMIQEFLDNINSEAGLKALYLDAFMSDLFISPARGTQDYKATSALSDIILSAERDGKRILDGFAYPSVAHRGGMNFAIRGERFAECMEIDHCMAFEIIDYLGYGIYGRRQYAKSTSIASDGTIEWESL</sequence>
<dbReference type="EMBL" id="PZKC01000030">
    <property type="protein sequence ID" value="PTD94939.1"/>
    <property type="molecule type" value="Genomic_DNA"/>
</dbReference>
<dbReference type="Pfam" id="PF08808">
    <property type="entry name" value="RES"/>
    <property type="match status" value="1"/>
</dbReference>
<gene>
    <name evidence="2" type="ORF">C8261_17025</name>
</gene>
<evidence type="ECO:0000259" key="1">
    <source>
        <dbReference type="Pfam" id="PF08808"/>
    </source>
</evidence>
<dbReference type="Proteomes" id="UP000241193">
    <property type="component" value="Unassembled WGS sequence"/>
</dbReference>
<reference evidence="2 3" key="2">
    <citation type="submission" date="2018-04" db="EMBL/GenBank/DDBJ databases">
        <title>Thauera lacus sp. nov., isolated from an saline lake in Inner Mongolia, China.</title>
        <authorList>
            <person name="Liang Q.-Y."/>
        </authorList>
    </citation>
    <scope>NUCLEOTIDE SEQUENCE [LARGE SCALE GENOMIC DNA]</scope>
    <source>
        <strain evidence="2 3">D20</strain>
    </source>
</reference>
<reference evidence="2 3" key="1">
    <citation type="submission" date="2018-03" db="EMBL/GenBank/DDBJ databases">
        <authorList>
            <person name="Keele B.F."/>
        </authorList>
    </citation>
    <scope>NUCLEOTIDE SEQUENCE [LARGE SCALE GENOMIC DNA]</scope>
    <source>
        <strain evidence="2 3">D20</strain>
    </source>
</reference>
<dbReference type="RefSeq" id="WP_107494919.1">
    <property type="nucleotide sequence ID" value="NZ_PZKC01000030.1"/>
</dbReference>
<accession>A0A2T4IAZ1</accession>
<protein>
    <recommendedName>
        <fullName evidence="1">RES domain-containing protein</fullName>
    </recommendedName>
</protein>
<name>A0A2T4IAZ1_9RHOO</name>
<feature type="domain" description="RES" evidence="1">
    <location>
        <begin position="86"/>
        <end position="242"/>
    </location>
</feature>